<protein>
    <recommendedName>
        <fullName evidence="3">HEPN domain-containing protein</fullName>
    </recommendedName>
</protein>
<evidence type="ECO:0008006" key="3">
    <source>
        <dbReference type="Google" id="ProtNLM"/>
    </source>
</evidence>
<sequence length="190" mass="21693">MNSCDLEKLVKEFNKASQDCLNKNHDDLVVNYCLCQDSLDEAIKIAVLSRGEKGKMHSHQRRIGYARLYEYYEHLLPYAKEIQTCNSFDELYKILDSCKFDGIGLLALYDIAFRIAAFMEKVSCTTNSMLPDRVYLHAGSKKGAEILLGRNVERTEPKSAFPPALQSLTCDDIESFLCRKGKKLSLYKED</sequence>
<evidence type="ECO:0000313" key="1">
    <source>
        <dbReference type="EMBL" id="MBC5623305.1"/>
    </source>
</evidence>
<proteinExistence type="predicted"/>
<gene>
    <name evidence="1" type="ORF">H8S64_19590</name>
</gene>
<name>A0ABR7D736_9BACT</name>
<dbReference type="Proteomes" id="UP000646484">
    <property type="component" value="Unassembled WGS sequence"/>
</dbReference>
<comment type="caution">
    <text evidence="1">The sequence shown here is derived from an EMBL/GenBank/DDBJ whole genome shotgun (WGS) entry which is preliminary data.</text>
</comment>
<dbReference type="EMBL" id="JACOOH010000010">
    <property type="protein sequence ID" value="MBC5623305.1"/>
    <property type="molecule type" value="Genomic_DNA"/>
</dbReference>
<reference evidence="1 2" key="1">
    <citation type="submission" date="2020-08" db="EMBL/GenBank/DDBJ databases">
        <title>Genome public.</title>
        <authorList>
            <person name="Liu C."/>
            <person name="Sun Q."/>
        </authorList>
    </citation>
    <scope>NUCLEOTIDE SEQUENCE [LARGE SCALE GENOMIC DNA]</scope>
    <source>
        <strain evidence="1 2">NSJ-56</strain>
    </source>
</reference>
<organism evidence="1 2">
    <name type="scientific">Butyricimonas hominis</name>
    <dbReference type="NCBI Taxonomy" id="2763032"/>
    <lineage>
        <taxon>Bacteria</taxon>
        <taxon>Pseudomonadati</taxon>
        <taxon>Bacteroidota</taxon>
        <taxon>Bacteroidia</taxon>
        <taxon>Bacteroidales</taxon>
        <taxon>Odoribacteraceae</taxon>
        <taxon>Butyricimonas</taxon>
    </lineage>
</organism>
<evidence type="ECO:0000313" key="2">
    <source>
        <dbReference type="Proteomes" id="UP000646484"/>
    </source>
</evidence>
<accession>A0ABR7D736</accession>
<dbReference type="RefSeq" id="WP_186978387.1">
    <property type="nucleotide sequence ID" value="NZ_JACOOH010000010.1"/>
</dbReference>
<keyword evidence="2" id="KW-1185">Reference proteome</keyword>